<comment type="caution">
    <text evidence="2">The sequence shown here is derived from an EMBL/GenBank/DDBJ whole genome shotgun (WGS) entry which is preliminary data.</text>
</comment>
<protein>
    <submittedName>
        <fullName evidence="2">Uncharacterized protein</fullName>
    </submittedName>
</protein>
<feature type="transmembrane region" description="Helical" evidence="1">
    <location>
        <begin position="50"/>
        <end position="69"/>
    </location>
</feature>
<feature type="transmembrane region" description="Helical" evidence="1">
    <location>
        <begin position="75"/>
        <end position="92"/>
    </location>
</feature>
<dbReference type="RefSeq" id="WP_216150397.1">
    <property type="nucleotide sequence ID" value="NZ_JAHLDV010000038.1"/>
</dbReference>
<reference evidence="2 3" key="1">
    <citation type="submission" date="2021-06" db="EMBL/GenBank/DDBJ databases">
        <title>Clostridia strains as spoilage organisms.</title>
        <authorList>
            <person name="Wambui J."/>
            <person name="Stephan R."/>
            <person name="Stevens M.J.A."/>
        </authorList>
    </citation>
    <scope>NUCLEOTIDE SEQUENCE [LARGE SCALE GENOMIC DNA]</scope>
    <source>
        <strain evidence="2 3">DSM 14204</strain>
    </source>
</reference>
<keyword evidence="1" id="KW-0472">Membrane</keyword>
<sequence length="95" mass="10836">MELISSVFKFLLALLIAFFPVQIILTVINNKFNIFTPLQKSIKNSGKEKLIDKFVFIISIVLFLLVSSYINLNDFKFGIIAGAYYAVVFTILPRK</sequence>
<keyword evidence="3" id="KW-1185">Reference proteome</keyword>
<keyword evidence="1" id="KW-0812">Transmembrane</keyword>
<evidence type="ECO:0000313" key="3">
    <source>
        <dbReference type="Proteomes" id="UP000776252"/>
    </source>
</evidence>
<organism evidence="2 3">
    <name type="scientific">Clostridium frigoris</name>
    <dbReference type="NCBI Taxonomy" id="205327"/>
    <lineage>
        <taxon>Bacteria</taxon>
        <taxon>Bacillati</taxon>
        <taxon>Bacillota</taxon>
        <taxon>Clostridia</taxon>
        <taxon>Eubacteriales</taxon>
        <taxon>Clostridiaceae</taxon>
        <taxon>Clostridium</taxon>
    </lineage>
</organism>
<proteinExistence type="predicted"/>
<name>A0ABS6BVD9_9CLOT</name>
<keyword evidence="1" id="KW-1133">Transmembrane helix</keyword>
<feature type="transmembrane region" description="Helical" evidence="1">
    <location>
        <begin position="6"/>
        <end position="29"/>
    </location>
</feature>
<evidence type="ECO:0000256" key="1">
    <source>
        <dbReference type="SAM" id="Phobius"/>
    </source>
</evidence>
<gene>
    <name evidence="2" type="ORF">KPL37_14185</name>
</gene>
<dbReference type="Proteomes" id="UP000776252">
    <property type="component" value="Unassembled WGS sequence"/>
</dbReference>
<dbReference type="EMBL" id="JAHLDV010000038">
    <property type="protein sequence ID" value="MBU3160891.1"/>
    <property type="molecule type" value="Genomic_DNA"/>
</dbReference>
<evidence type="ECO:0000313" key="2">
    <source>
        <dbReference type="EMBL" id="MBU3160891.1"/>
    </source>
</evidence>
<accession>A0ABS6BVD9</accession>